<reference evidence="1" key="1">
    <citation type="submission" date="2023-12" db="EMBL/GenBank/DDBJ databases">
        <title>Genome assembly of Anisodus tanguticus.</title>
        <authorList>
            <person name="Wang Y.-J."/>
        </authorList>
    </citation>
    <scope>NUCLEOTIDE SEQUENCE</scope>
    <source>
        <strain evidence="1">KB-2021</strain>
        <tissue evidence="1">Leaf</tissue>
    </source>
</reference>
<organism evidence="1 2">
    <name type="scientific">Anisodus tanguticus</name>
    <dbReference type="NCBI Taxonomy" id="243964"/>
    <lineage>
        <taxon>Eukaryota</taxon>
        <taxon>Viridiplantae</taxon>
        <taxon>Streptophyta</taxon>
        <taxon>Embryophyta</taxon>
        <taxon>Tracheophyta</taxon>
        <taxon>Spermatophyta</taxon>
        <taxon>Magnoliopsida</taxon>
        <taxon>eudicotyledons</taxon>
        <taxon>Gunneridae</taxon>
        <taxon>Pentapetalae</taxon>
        <taxon>asterids</taxon>
        <taxon>lamiids</taxon>
        <taxon>Solanales</taxon>
        <taxon>Solanaceae</taxon>
        <taxon>Solanoideae</taxon>
        <taxon>Hyoscyameae</taxon>
        <taxon>Anisodus</taxon>
    </lineage>
</organism>
<keyword evidence="2" id="KW-1185">Reference proteome</keyword>
<proteinExistence type="predicted"/>
<evidence type="ECO:0000313" key="2">
    <source>
        <dbReference type="Proteomes" id="UP001291623"/>
    </source>
</evidence>
<dbReference type="EMBL" id="JAVYJV010000016">
    <property type="protein sequence ID" value="KAK4351148.1"/>
    <property type="molecule type" value="Genomic_DNA"/>
</dbReference>
<evidence type="ECO:0000313" key="1">
    <source>
        <dbReference type="EMBL" id="KAK4351148.1"/>
    </source>
</evidence>
<comment type="caution">
    <text evidence="1">The sequence shown here is derived from an EMBL/GenBank/DDBJ whole genome shotgun (WGS) entry which is preliminary data.</text>
</comment>
<protein>
    <submittedName>
        <fullName evidence="1">Uncharacterized protein</fullName>
    </submittedName>
</protein>
<dbReference type="AlphaFoldDB" id="A0AAE1RGG5"/>
<sequence>METATAFSIGYKPTKASLGGSDLVRFGSQLRMSPSGIKLYPSISRVKLSNRKAAFVSKKYTAIRASVSPSESGGSSASIDPLHLESPIGQSLSDFDKSPASCPCCCRSAA</sequence>
<accession>A0AAE1RGG5</accession>
<dbReference type="Proteomes" id="UP001291623">
    <property type="component" value="Unassembled WGS sequence"/>
</dbReference>
<gene>
    <name evidence="1" type="ORF">RND71_030461</name>
</gene>
<name>A0AAE1RGG5_9SOLA</name>